<sequence length="93" mass="10306">MLAYKGGTFMITVLPDEGKMKEVGGLHHQLARLHILHEASHNALLSEDEKGTKAAANTTVTIVPDGLPEFIKLNRPFLVFKMEKSTCRILFMG</sequence>
<feature type="domain" description="Serpin" evidence="1">
    <location>
        <begin position="36"/>
        <end position="93"/>
    </location>
</feature>
<accession>A0AAV1NVX9</accession>
<dbReference type="InterPro" id="IPR023796">
    <property type="entry name" value="Serpin_dom"/>
</dbReference>
<reference evidence="2 3" key="1">
    <citation type="submission" date="2024-01" db="EMBL/GenBank/DDBJ databases">
        <authorList>
            <person name="Alioto T."/>
            <person name="Alioto T."/>
            <person name="Gomez Garrido J."/>
        </authorList>
    </citation>
    <scope>NUCLEOTIDE SEQUENCE [LARGE SCALE GENOMIC DNA]</scope>
</reference>
<comment type="caution">
    <text evidence="2">The sequence shown here is derived from an EMBL/GenBank/DDBJ whole genome shotgun (WGS) entry which is preliminary data.</text>
</comment>
<dbReference type="InterPro" id="IPR036186">
    <property type="entry name" value="Serpin_sf"/>
</dbReference>
<dbReference type="EMBL" id="CAWUFR010000063">
    <property type="protein sequence ID" value="CAK6963183.1"/>
    <property type="molecule type" value="Genomic_DNA"/>
</dbReference>
<dbReference type="Gene3D" id="2.30.39.10">
    <property type="entry name" value="Alpha-1-antitrypsin, domain 1"/>
    <property type="match status" value="1"/>
</dbReference>
<evidence type="ECO:0000259" key="1">
    <source>
        <dbReference type="Pfam" id="PF00079"/>
    </source>
</evidence>
<keyword evidence="3" id="KW-1185">Reference proteome</keyword>
<proteinExistence type="predicted"/>
<organism evidence="2 3">
    <name type="scientific">Scomber scombrus</name>
    <name type="common">Atlantic mackerel</name>
    <name type="synonym">Scomber vernalis</name>
    <dbReference type="NCBI Taxonomy" id="13677"/>
    <lineage>
        <taxon>Eukaryota</taxon>
        <taxon>Metazoa</taxon>
        <taxon>Chordata</taxon>
        <taxon>Craniata</taxon>
        <taxon>Vertebrata</taxon>
        <taxon>Euteleostomi</taxon>
        <taxon>Actinopterygii</taxon>
        <taxon>Neopterygii</taxon>
        <taxon>Teleostei</taxon>
        <taxon>Neoteleostei</taxon>
        <taxon>Acanthomorphata</taxon>
        <taxon>Pelagiaria</taxon>
        <taxon>Scombriformes</taxon>
        <taxon>Scombridae</taxon>
        <taxon>Scomber</taxon>
    </lineage>
</organism>
<dbReference type="InterPro" id="IPR042185">
    <property type="entry name" value="Serpin_sf_2"/>
</dbReference>
<dbReference type="Proteomes" id="UP001314229">
    <property type="component" value="Unassembled WGS sequence"/>
</dbReference>
<gene>
    <name evidence="2" type="ORF">FSCOSCO3_A001381</name>
</gene>
<dbReference type="AlphaFoldDB" id="A0AAV1NVX9"/>
<name>A0AAV1NVX9_SCOSC</name>
<evidence type="ECO:0000313" key="2">
    <source>
        <dbReference type="EMBL" id="CAK6963183.1"/>
    </source>
</evidence>
<dbReference type="Pfam" id="PF00079">
    <property type="entry name" value="Serpin"/>
    <property type="match status" value="1"/>
</dbReference>
<protein>
    <recommendedName>
        <fullName evidence="1">Serpin domain-containing protein</fullName>
    </recommendedName>
</protein>
<evidence type="ECO:0000313" key="3">
    <source>
        <dbReference type="Proteomes" id="UP001314229"/>
    </source>
</evidence>
<dbReference type="SUPFAM" id="SSF56574">
    <property type="entry name" value="Serpins"/>
    <property type="match status" value="1"/>
</dbReference>